<name>K6UF38_PLACD</name>
<reference evidence="1 2" key="1">
    <citation type="journal article" date="2012" name="Nat. Genet.">
        <title>Plasmodium cynomolgi genome sequences provide insight into Plasmodium vivax and the monkey malaria clade.</title>
        <authorList>
            <person name="Tachibana S."/>
            <person name="Sullivan S.A."/>
            <person name="Kawai S."/>
            <person name="Nakamura S."/>
            <person name="Kim H.R."/>
            <person name="Goto N."/>
            <person name="Arisue N."/>
            <person name="Palacpac N.M.Q."/>
            <person name="Honma H."/>
            <person name="Yagi M."/>
            <person name="Tougan T."/>
            <person name="Katakai Y."/>
            <person name="Kaneko O."/>
            <person name="Mita T."/>
            <person name="Kita K."/>
            <person name="Yasutomi Y."/>
            <person name="Sutton P.L."/>
            <person name="Shakhbatyan R."/>
            <person name="Horii T."/>
            <person name="Yasunaga T."/>
            <person name="Barnwell J.W."/>
            <person name="Escalante A.A."/>
            <person name="Carlton J.M."/>
            <person name="Tanabe K."/>
        </authorList>
    </citation>
    <scope>NUCLEOTIDE SEQUENCE [LARGE SCALE GENOMIC DNA]</scope>
    <source>
        <strain evidence="1 2">B</strain>
    </source>
</reference>
<dbReference type="AlphaFoldDB" id="K6UF38"/>
<dbReference type="VEuPathDB" id="PlasmoDB:PCYB_001740"/>
<sequence>MWGKQIRLYKETNKIDLLKKNEFGKSILSESFNAQDGNILHLVLSHPMSNVREEQGGREVSGMRGGMCSSVGKCVDSASNSHKDTSFTTNLEDAKIIQECTHELLINVKVKVKKGESEEGVIIRIKKIVLNYFVNSFEDGKTSGEEVHSHNDITGINILECCLLISKWISEFFLQNSTPFRNKVLLEHDAWTGLSSISIFAHTNIFRNGTNQGPNQVFITNVNLFTLKQIVTYDYIIGSDLIYDKKNVTSLIDSIKLTLKTNGTFLYVCRKNRDDSQEFFDQLKKGNNNIQLFIPQSH</sequence>
<keyword evidence="2" id="KW-1185">Reference proteome</keyword>
<proteinExistence type="predicted"/>
<dbReference type="PhylomeDB" id="K6UF38"/>
<gene>
    <name evidence="1" type="ORF">PCYB_001740</name>
</gene>
<dbReference type="InterPro" id="IPR019410">
    <property type="entry name" value="Methyltransf_16"/>
</dbReference>
<protein>
    <recommendedName>
        <fullName evidence="3">Methyltransferase</fullName>
    </recommendedName>
</protein>
<evidence type="ECO:0000313" key="2">
    <source>
        <dbReference type="Proteomes" id="UP000006319"/>
    </source>
</evidence>
<dbReference type="GeneID" id="14695968"/>
<dbReference type="EMBL" id="DF157145">
    <property type="protein sequence ID" value="GAB69426.1"/>
    <property type="molecule type" value="Genomic_DNA"/>
</dbReference>
<dbReference type="RefSeq" id="XP_004227644.1">
    <property type="nucleotide sequence ID" value="XM_004227596.1"/>
</dbReference>
<dbReference type="Gene3D" id="3.40.50.150">
    <property type="entry name" value="Vaccinia Virus protein VP39"/>
    <property type="match status" value="1"/>
</dbReference>
<dbReference type="Proteomes" id="UP000006319">
    <property type="component" value="Unassembled WGS sequence"/>
</dbReference>
<dbReference type="eggNOG" id="ENOG502S4K7">
    <property type="taxonomic scope" value="Eukaryota"/>
</dbReference>
<evidence type="ECO:0000313" key="1">
    <source>
        <dbReference type="EMBL" id="GAB69426.1"/>
    </source>
</evidence>
<accession>K6UF38</accession>
<dbReference type="KEGG" id="pcy:PCYB_001740"/>
<dbReference type="InterPro" id="IPR029063">
    <property type="entry name" value="SAM-dependent_MTases_sf"/>
</dbReference>
<dbReference type="Pfam" id="PF10294">
    <property type="entry name" value="Methyltransf_16"/>
    <property type="match status" value="1"/>
</dbReference>
<dbReference type="OrthoDB" id="46564at2759"/>
<evidence type="ECO:0008006" key="3">
    <source>
        <dbReference type="Google" id="ProtNLM"/>
    </source>
</evidence>
<organism evidence="1 2">
    <name type="scientific">Plasmodium cynomolgi (strain B)</name>
    <dbReference type="NCBI Taxonomy" id="1120755"/>
    <lineage>
        <taxon>Eukaryota</taxon>
        <taxon>Sar</taxon>
        <taxon>Alveolata</taxon>
        <taxon>Apicomplexa</taxon>
        <taxon>Aconoidasida</taxon>
        <taxon>Haemosporida</taxon>
        <taxon>Plasmodiidae</taxon>
        <taxon>Plasmodium</taxon>
        <taxon>Plasmodium (Plasmodium)</taxon>
    </lineage>
</organism>